<proteinExistence type="predicted"/>
<reference evidence="2 3" key="1">
    <citation type="submission" date="2024-08" db="EMBL/GenBank/DDBJ databases">
        <title>Gnathostoma spinigerum genome.</title>
        <authorList>
            <person name="Gonzalez-Bertolin B."/>
            <person name="Monzon S."/>
            <person name="Zaballos A."/>
            <person name="Jimenez P."/>
            <person name="Dekumyoy P."/>
            <person name="Varona S."/>
            <person name="Cuesta I."/>
            <person name="Sumanam S."/>
            <person name="Adisakwattana P."/>
            <person name="Gasser R.B."/>
            <person name="Hernandez-Gonzalez A."/>
            <person name="Young N.D."/>
            <person name="Perteguer M.J."/>
        </authorList>
    </citation>
    <scope>NUCLEOTIDE SEQUENCE [LARGE SCALE GENOMIC DNA]</scope>
    <source>
        <strain evidence="2">AL3</strain>
        <tissue evidence="2">Liver</tissue>
    </source>
</reference>
<dbReference type="EMBL" id="JBGFUD010006879">
    <property type="protein sequence ID" value="MFH4981259.1"/>
    <property type="molecule type" value="Genomic_DNA"/>
</dbReference>
<evidence type="ECO:0000313" key="2">
    <source>
        <dbReference type="EMBL" id="MFH4981259.1"/>
    </source>
</evidence>
<accession>A0ABD6EVH7</accession>
<evidence type="ECO:0000313" key="3">
    <source>
        <dbReference type="Proteomes" id="UP001608902"/>
    </source>
</evidence>
<sequence>MLISSPTAIKRILAFLNNGRFIHCMVYFCWFLSLFLLIIGSVMYTMLVPTPFGSISKGVGTSFGMASCVLCAFGAFQSLHAWSYCEKRRPDEKQVIPTDLSTLV</sequence>
<comment type="caution">
    <text evidence="2">The sequence shown here is derived from an EMBL/GenBank/DDBJ whole genome shotgun (WGS) entry which is preliminary data.</text>
</comment>
<organism evidence="2 3">
    <name type="scientific">Gnathostoma spinigerum</name>
    <dbReference type="NCBI Taxonomy" id="75299"/>
    <lineage>
        <taxon>Eukaryota</taxon>
        <taxon>Metazoa</taxon>
        <taxon>Ecdysozoa</taxon>
        <taxon>Nematoda</taxon>
        <taxon>Chromadorea</taxon>
        <taxon>Rhabditida</taxon>
        <taxon>Spirurina</taxon>
        <taxon>Gnathostomatomorpha</taxon>
        <taxon>Gnathostomatoidea</taxon>
        <taxon>Gnathostomatidae</taxon>
        <taxon>Gnathostoma</taxon>
    </lineage>
</organism>
<dbReference type="Pfam" id="PF15038">
    <property type="entry name" value="Jiraiya"/>
    <property type="match status" value="1"/>
</dbReference>
<gene>
    <name evidence="2" type="ORF">AB6A40_007968</name>
</gene>
<dbReference type="InterPro" id="IPR029201">
    <property type="entry name" value="Jiraiya"/>
</dbReference>
<evidence type="ECO:0000256" key="1">
    <source>
        <dbReference type="SAM" id="Phobius"/>
    </source>
</evidence>
<dbReference type="AlphaFoldDB" id="A0ABD6EVH7"/>
<keyword evidence="3" id="KW-1185">Reference proteome</keyword>
<name>A0ABD6EVH7_9BILA</name>
<dbReference type="Proteomes" id="UP001608902">
    <property type="component" value="Unassembled WGS sequence"/>
</dbReference>
<feature type="transmembrane region" description="Helical" evidence="1">
    <location>
        <begin position="21"/>
        <end position="47"/>
    </location>
</feature>
<keyword evidence="1" id="KW-1133">Transmembrane helix</keyword>
<feature type="transmembrane region" description="Helical" evidence="1">
    <location>
        <begin position="59"/>
        <end position="79"/>
    </location>
</feature>
<keyword evidence="1" id="KW-0472">Membrane</keyword>
<keyword evidence="1" id="KW-0812">Transmembrane</keyword>
<protein>
    <submittedName>
        <fullName evidence="2">Uncharacterized protein</fullName>
    </submittedName>
</protein>